<name>A0AA49JBA4_9BACT</name>
<reference evidence="3" key="1">
    <citation type="journal article" date="2023" name="Comput. Struct. Biotechnol. J.">
        <title>Discovery of a novel marine Bacteroidetes with a rich repertoire of carbohydrate-active enzymes.</title>
        <authorList>
            <person name="Chen B."/>
            <person name="Liu G."/>
            <person name="Chen Q."/>
            <person name="Wang H."/>
            <person name="Liu L."/>
            <person name="Tang K."/>
        </authorList>
    </citation>
    <scope>NUCLEOTIDE SEQUENCE</scope>
    <source>
        <strain evidence="3">TK19036</strain>
    </source>
</reference>
<feature type="domain" description="Polyvalent protein metallopeptidase" evidence="2">
    <location>
        <begin position="168"/>
        <end position="286"/>
    </location>
</feature>
<dbReference type="InterPro" id="IPR041459">
    <property type="entry name" value="MPTase-PolyVal"/>
</dbReference>
<dbReference type="PIRSF" id="PIRSF037112">
    <property type="entry name" value="Antirestriction_ArdC"/>
    <property type="match status" value="1"/>
</dbReference>
<evidence type="ECO:0000313" key="3">
    <source>
        <dbReference type="EMBL" id="WKN34403.1"/>
    </source>
</evidence>
<accession>A0AA49JBA4</accession>
<dbReference type="EMBL" id="CP120682">
    <property type="protein sequence ID" value="WKN34403.1"/>
    <property type="molecule type" value="Genomic_DNA"/>
</dbReference>
<sequence length="302" mass="34642">MAKSKTTRQDVYQLVTGIIMEKLEQGVIPWKQRWSAQGPAANYLTKKPYRGINALLLNTLGLTHPYFLTFQQAQQLGGTIRKGSQSLPVVYWQWYFQHTDTGRKLTEEEAKALPSGEVERKAFLRYYRVFNIQDVEGIDLTFPASTFNLEKDKLIRGFQPLHSMPHSVAVKTQSNNPFYHPRHDYINMPAMTAFPSMEAYFQVLYHELTHATGHPKRLNRSSVREPQPFGSWSYSQEELIAEMGASFIANLMNISSEAALDDAASYIQGWLKVLRNDKRFVIDAAQKAQRAVDYIMDNQGRE</sequence>
<feature type="domain" description="N-terminal" evidence="1">
    <location>
        <begin position="9"/>
        <end position="130"/>
    </location>
</feature>
<organism evidence="3">
    <name type="scientific">Roseihalotalea indica</name>
    <dbReference type="NCBI Taxonomy" id="2867963"/>
    <lineage>
        <taxon>Bacteria</taxon>
        <taxon>Pseudomonadati</taxon>
        <taxon>Bacteroidota</taxon>
        <taxon>Cytophagia</taxon>
        <taxon>Cytophagales</taxon>
        <taxon>Catalimonadaceae</taxon>
        <taxon>Roseihalotalea</taxon>
    </lineage>
</organism>
<reference evidence="3" key="2">
    <citation type="journal article" date="2024" name="Antonie Van Leeuwenhoek">
        <title>Roseihalotalea indica gen. nov., sp. nov., a halophilic Bacteroidetes from mesopelagic Southwest Indian Ocean with higher carbohydrate metabolic potential.</title>
        <authorList>
            <person name="Chen B."/>
            <person name="Zhang M."/>
            <person name="Lin D."/>
            <person name="Ye J."/>
            <person name="Tang K."/>
        </authorList>
    </citation>
    <scope>NUCLEOTIDE SEQUENCE</scope>
    <source>
        <strain evidence="3">TK19036</strain>
    </source>
</reference>
<evidence type="ECO:0000259" key="1">
    <source>
        <dbReference type="Pfam" id="PF08401"/>
    </source>
</evidence>
<dbReference type="AlphaFoldDB" id="A0AA49JBA4"/>
<proteinExistence type="predicted"/>
<dbReference type="Pfam" id="PF08401">
    <property type="entry name" value="ArdcN"/>
    <property type="match status" value="1"/>
</dbReference>
<gene>
    <name evidence="3" type="ORF">K4G66_18670</name>
</gene>
<evidence type="ECO:0000259" key="2">
    <source>
        <dbReference type="Pfam" id="PF18818"/>
    </source>
</evidence>
<dbReference type="InterPro" id="IPR017113">
    <property type="entry name" value="Antirestriction_ArdC"/>
</dbReference>
<dbReference type="GO" id="GO:0003697">
    <property type="term" value="F:single-stranded DNA binding"/>
    <property type="evidence" value="ECO:0007669"/>
    <property type="project" value="InterPro"/>
</dbReference>
<protein>
    <submittedName>
        <fullName evidence="3">Zincin-like metallopeptidase domain-containing protein</fullName>
    </submittedName>
</protein>
<dbReference type="InterPro" id="IPR013610">
    <property type="entry name" value="ArdC_N"/>
</dbReference>
<dbReference type="Pfam" id="PF18818">
    <property type="entry name" value="MPTase-PolyVal"/>
    <property type="match status" value="1"/>
</dbReference>